<dbReference type="InterPro" id="IPR036318">
    <property type="entry name" value="FAD-bd_PCMH-like_sf"/>
</dbReference>
<proteinExistence type="predicted"/>
<dbReference type="SUPFAM" id="SSF56176">
    <property type="entry name" value="FAD-binding/transporter-associated domain-like"/>
    <property type="match status" value="1"/>
</dbReference>
<dbReference type="Gene3D" id="3.30.43.10">
    <property type="entry name" value="Uridine Diphospho-n-acetylenolpyruvylglucosamine Reductase, domain 2"/>
    <property type="match status" value="1"/>
</dbReference>
<dbReference type="InterPro" id="IPR002346">
    <property type="entry name" value="Mopterin_DH_FAD-bd"/>
</dbReference>
<dbReference type="Proteomes" id="UP000186400">
    <property type="component" value="Unassembled WGS sequence"/>
</dbReference>
<evidence type="ECO:0000256" key="1">
    <source>
        <dbReference type="ARBA" id="ARBA00022630"/>
    </source>
</evidence>
<dbReference type="Gene3D" id="3.30.465.10">
    <property type="match status" value="1"/>
</dbReference>
<dbReference type="Pfam" id="PF00941">
    <property type="entry name" value="FAD_binding_5"/>
    <property type="match status" value="1"/>
</dbReference>
<keyword evidence="3" id="KW-0560">Oxidoreductase</keyword>
<dbReference type="InterPro" id="IPR016166">
    <property type="entry name" value="FAD-bd_PCMH"/>
</dbReference>
<dbReference type="PANTHER" id="PTHR42659:SF2">
    <property type="entry name" value="XANTHINE DEHYDROGENASE SUBUNIT C-RELATED"/>
    <property type="match status" value="1"/>
</dbReference>
<dbReference type="InterPro" id="IPR005107">
    <property type="entry name" value="CO_DH_flav_C"/>
</dbReference>
<dbReference type="Gene3D" id="3.30.390.50">
    <property type="entry name" value="CO dehydrogenase flavoprotein, C-terminal domain"/>
    <property type="match status" value="1"/>
</dbReference>
<dbReference type="InterPro" id="IPR016169">
    <property type="entry name" value="FAD-bd_PCMH_sub2"/>
</dbReference>
<dbReference type="RefSeq" id="WP_076489073.1">
    <property type="nucleotide sequence ID" value="NZ_FTMS01000011.1"/>
</dbReference>
<keyword evidence="6" id="KW-1185">Reference proteome</keyword>
<keyword evidence="2" id="KW-0274">FAD</keyword>
<dbReference type="SUPFAM" id="SSF55447">
    <property type="entry name" value="CO dehydrogenase flavoprotein C-terminal domain-like"/>
    <property type="match status" value="1"/>
</dbReference>
<dbReference type="InterPro" id="IPR036683">
    <property type="entry name" value="CO_DH_flav_C_dom_sf"/>
</dbReference>
<gene>
    <name evidence="5" type="ORF">SAMN05920897_111105</name>
</gene>
<reference evidence="5 6" key="1">
    <citation type="submission" date="2017-01" db="EMBL/GenBank/DDBJ databases">
        <authorList>
            <person name="Mah S.A."/>
            <person name="Swanson W.J."/>
            <person name="Moy G.W."/>
            <person name="Vacquier V.D."/>
        </authorList>
    </citation>
    <scope>NUCLEOTIDE SEQUENCE [LARGE SCALE GENOMIC DNA]</scope>
    <source>
        <strain evidence="5 6">ASpG1</strain>
    </source>
</reference>
<evidence type="ECO:0000259" key="4">
    <source>
        <dbReference type="PROSITE" id="PS51387"/>
    </source>
</evidence>
<dbReference type="PROSITE" id="PS51387">
    <property type="entry name" value="FAD_PCMH"/>
    <property type="match status" value="1"/>
</dbReference>
<dbReference type="GO" id="GO:0071949">
    <property type="term" value="F:FAD binding"/>
    <property type="evidence" value="ECO:0007669"/>
    <property type="project" value="InterPro"/>
</dbReference>
<dbReference type="AlphaFoldDB" id="A0A1N6U4P9"/>
<evidence type="ECO:0000256" key="2">
    <source>
        <dbReference type="ARBA" id="ARBA00022827"/>
    </source>
</evidence>
<evidence type="ECO:0000313" key="5">
    <source>
        <dbReference type="EMBL" id="SIQ60550.1"/>
    </source>
</evidence>
<dbReference type="InterPro" id="IPR016167">
    <property type="entry name" value="FAD-bd_PCMH_sub1"/>
</dbReference>
<feature type="domain" description="FAD-binding PCMH-type" evidence="4">
    <location>
        <begin position="1"/>
        <end position="189"/>
    </location>
</feature>
<organism evidence="5 6">
    <name type="scientific">Alkalispirochaeta americana</name>
    <dbReference type="NCBI Taxonomy" id="159291"/>
    <lineage>
        <taxon>Bacteria</taxon>
        <taxon>Pseudomonadati</taxon>
        <taxon>Spirochaetota</taxon>
        <taxon>Spirochaetia</taxon>
        <taxon>Spirochaetales</taxon>
        <taxon>Spirochaetaceae</taxon>
        <taxon>Alkalispirochaeta</taxon>
    </lineage>
</organism>
<sequence>MIPFDVTFLRPDSVEEVAQALQEARRTGARAAYFGGGTEIVTLARENKLRAEILLDYKTLSQARREPGGSSFSQAQAQAQAQAQERLAWGSALRLNEVSDGGACLLLAMCCNGVADRTVRNSITLGGNICGMLPYREAVLPFLLLQGELESLAEPGSLTWSSVEERFSKRLKLEEGELALSFSLESALVAGLESDGVIHLENAPGRVTALARGDRGGWFYERRTTGGPVDYPLSTLVLVQLDGRYRLALTGVFGYPLRAFRAEEVLNSGFSGDFASPTEADRLQRAGAALDAEGLKYKADLRGARDYRRSVALQGLAAGMEALA</sequence>
<name>A0A1N6U4P9_9SPIO</name>
<protein>
    <submittedName>
        <fullName evidence="5">CO or xanthine dehydrogenase, FAD-binding subunit</fullName>
    </submittedName>
</protein>
<dbReference type="PANTHER" id="PTHR42659">
    <property type="entry name" value="XANTHINE DEHYDROGENASE SUBUNIT C-RELATED"/>
    <property type="match status" value="1"/>
</dbReference>
<evidence type="ECO:0000256" key="3">
    <source>
        <dbReference type="ARBA" id="ARBA00023002"/>
    </source>
</evidence>
<dbReference type="InterPro" id="IPR051312">
    <property type="entry name" value="Diverse_Substr_Oxidored"/>
</dbReference>
<keyword evidence="1" id="KW-0285">Flavoprotein</keyword>
<dbReference type="EMBL" id="FTMS01000011">
    <property type="protein sequence ID" value="SIQ60550.1"/>
    <property type="molecule type" value="Genomic_DNA"/>
</dbReference>
<evidence type="ECO:0000313" key="6">
    <source>
        <dbReference type="Proteomes" id="UP000186400"/>
    </source>
</evidence>
<accession>A0A1N6U4P9</accession>
<dbReference type="GO" id="GO:0016491">
    <property type="term" value="F:oxidoreductase activity"/>
    <property type="evidence" value="ECO:0007669"/>
    <property type="project" value="UniProtKB-KW"/>
</dbReference>
<dbReference type="OrthoDB" id="9774454at2"/>
<dbReference type="SMART" id="SM01092">
    <property type="entry name" value="CO_deh_flav_C"/>
    <property type="match status" value="1"/>
</dbReference>
<dbReference type="STRING" id="159291.SAMN05920897_111105"/>